<dbReference type="InterPro" id="IPR044666">
    <property type="entry name" value="Cyclophilin_A-like"/>
</dbReference>
<proteinExistence type="inferred from homology"/>
<keyword evidence="2" id="KW-0697">Rotamase</keyword>
<dbReference type="PANTHER" id="PTHR45625:SF3">
    <property type="entry name" value="PEPTIDYL-PROLYL CIS-TRANS ISOMERASE B-RELATED"/>
    <property type="match status" value="1"/>
</dbReference>
<accession>A0ABN2S7C8</accession>
<dbReference type="PRINTS" id="PR00153">
    <property type="entry name" value="CSAPPISMRASE"/>
</dbReference>
<dbReference type="SUPFAM" id="SSF50891">
    <property type="entry name" value="Cyclophilin-like"/>
    <property type="match status" value="1"/>
</dbReference>
<evidence type="ECO:0000259" key="4">
    <source>
        <dbReference type="PROSITE" id="PS50072"/>
    </source>
</evidence>
<dbReference type="EC" id="5.2.1.8" evidence="2"/>
<evidence type="ECO:0000256" key="1">
    <source>
        <dbReference type="ARBA" id="ARBA00002388"/>
    </source>
</evidence>
<dbReference type="Gene3D" id="2.40.100.10">
    <property type="entry name" value="Cyclophilin-like"/>
    <property type="match status" value="1"/>
</dbReference>
<evidence type="ECO:0000256" key="3">
    <source>
        <dbReference type="SAM" id="MobiDB-lite"/>
    </source>
</evidence>
<dbReference type="RefSeq" id="WP_344659419.1">
    <property type="nucleotide sequence ID" value="NZ_BAAAQM010000028.1"/>
</dbReference>
<dbReference type="InterPro" id="IPR002130">
    <property type="entry name" value="Cyclophilin-type_PPIase_dom"/>
</dbReference>
<comment type="caution">
    <text evidence="5">The sequence shown here is derived from an EMBL/GenBank/DDBJ whole genome shotgun (WGS) entry which is preliminary data.</text>
</comment>
<dbReference type="PROSITE" id="PS50072">
    <property type="entry name" value="CSA_PPIASE_2"/>
    <property type="match status" value="1"/>
</dbReference>
<evidence type="ECO:0000313" key="5">
    <source>
        <dbReference type="EMBL" id="GAA1981429.1"/>
    </source>
</evidence>
<gene>
    <name evidence="5" type="ORF">GCM10009838_48360</name>
</gene>
<feature type="region of interest" description="Disordered" evidence="3">
    <location>
        <begin position="111"/>
        <end position="136"/>
    </location>
</feature>
<dbReference type="PANTHER" id="PTHR45625">
    <property type="entry name" value="PEPTIDYL-PROLYL CIS-TRANS ISOMERASE-RELATED"/>
    <property type="match status" value="1"/>
</dbReference>
<reference evidence="5 6" key="1">
    <citation type="journal article" date="2019" name="Int. J. Syst. Evol. Microbiol.">
        <title>The Global Catalogue of Microorganisms (GCM) 10K type strain sequencing project: providing services to taxonomists for standard genome sequencing and annotation.</title>
        <authorList>
            <consortium name="The Broad Institute Genomics Platform"/>
            <consortium name="The Broad Institute Genome Sequencing Center for Infectious Disease"/>
            <person name="Wu L."/>
            <person name="Ma J."/>
        </authorList>
    </citation>
    <scope>NUCLEOTIDE SEQUENCE [LARGE SCALE GENOMIC DNA]</scope>
    <source>
        <strain evidence="5 6">JCM 16013</strain>
    </source>
</reference>
<feature type="compositionally biased region" description="Low complexity" evidence="3">
    <location>
        <begin position="23"/>
        <end position="39"/>
    </location>
</feature>
<evidence type="ECO:0000256" key="2">
    <source>
        <dbReference type="RuleBase" id="RU363019"/>
    </source>
</evidence>
<dbReference type="Pfam" id="PF00160">
    <property type="entry name" value="Pro_isomerase"/>
    <property type="match status" value="1"/>
</dbReference>
<sequence length="219" mass="22373">MGQVAVRGGRWAVLALAGALAVGGCSSSGSSKTSASGKSWSKEPAMSIDTGKKYTMTIHTDQGDIVIAMDAAKTPHTVNSMNFLASQHFYDGSFCHRLSTTPSLQMLQCGDPTAGATPKRSDGGNGPGYTFQDENLSGATYPDGTVAMANAGANTNGSQFFLVFGDSQLPPSYTPFGTITAGHEILIHVASGGVASPGPDGTGRPTIPVQIKSVTVSPS</sequence>
<feature type="domain" description="PPIase cyclophilin-type" evidence="4">
    <location>
        <begin position="59"/>
        <end position="216"/>
    </location>
</feature>
<dbReference type="PROSITE" id="PS51257">
    <property type="entry name" value="PROKAR_LIPOPROTEIN"/>
    <property type="match status" value="1"/>
</dbReference>
<comment type="similarity">
    <text evidence="2">Belongs to the cyclophilin-type PPIase family.</text>
</comment>
<organism evidence="5 6">
    <name type="scientific">Catenulispora subtropica</name>
    <dbReference type="NCBI Taxonomy" id="450798"/>
    <lineage>
        <taxon>Bacteria</taxon>
        <taxon>Bacillati</taxon>
        <taxon>Actinomycetota</taxon>
        <taxon>Actinomycetes</taxon>
        <taxon>Catenulisporales</taxon>
        <taxon>Catenulisporaceae</taxon>
        <taxon>Catenulispora</taxon>
    </lineage>
</organism>
<dbReference type="Proteomes" id="UP001499854">
    <property type="component" value="Unassembled WGS sequence"/>
</dbReference>
<dbReference type="CDD" id="cd00317">
    <property type="entry name" value="cyclophilin"/>
    <property type="match status" value="1"/>
</dbReference>
<protein>
    <recommendedName>
        <fullName evidence="2">Peptidyl-prolyl cis-trans isomerase</fullName>
        <shortName evidence="2">PPIase</shortName>
        <ecNumber evidence="2">5.2.1.8</ecNumber>
    </recommendedName>
</protein>
<comment type="function">
    <text evidence="1 2">PPIases accelerate the folding of proteins. It catalyzes the cis-trans isomerization of proline imidic peptide bonds in oligopeptides.</text>
</comment>
<keyword evidence="6" id="KW-1185">Reference proteome</keyword>
<evidence type="ECO:0000313" key="6">
    <source>
        <dbReference type="Proteomes" id="UP001499854"/>
    </source>
</evidence>
<feature type="region of interest" description="Disordered" evidence="3">
    <location>
        <begin position="23"/>
        <end position="44"/>
    </location>
</feature>
<dbReference type="EMBL" id="BAAAQM010000028">
    <property type="protein sequence ID" value="GAA1981429.1"/>
    <property type="molecule type" value="Genomic_DNA"/>
</dbReference>
<comment type="catalytic activity">
    <reaction evidence="2">
        <text>[protein]-peptidylproline (omega=180) = [protein]-peptidylproline (omega=0)</text>
        <dbReference type="Rhea" id="RHEA:16237"/>
        <dbReference type="Rhea" id="RHEA-COMP:10747"/>
        <dbReference type="Rhea" id="RHEA-COMP:10748"/>
        <dbReference type="ChEBI" id="CHEBI:83833"/>
        <dbReference type="ChEBI" id="CHEBI:83834"/>
        <dbReference type="EC" id="5.2.1.8"/>
    </reaction>
</comment>
<dbReference type="InterPro" id="IPR029000">
    <property type="entry name" value="Cyclophilin-like_dom_sf"/>
</dbReference>
<name>A0ABN2S7C8_9ACTN</name>
<keyword evidence="2" id="KW-0413">Isomerase</keyword>